<dbReference type="InterPro" id="IPR013149">
    <property type="entry name" value="ADH-like_C"/>
</dbReference>
<dbReference type="FunFam" id="3.40.50.720:FF:000022">
    <property type="entry name" value="Cinnamyl alcohol dehydrogenase"/>
    <property type="match status" value="1"/>
</dbReference>
<dbReference type="PANTHER" id="PTHR42683">
    <property type="entry name" value="ALDEHYDE REDUCTASE"/>
    <property type="match status" value="1"/>
</dbReference>
<dbReference type="Proteomes" id="UP000243847">
    <property type="component" value="Chromosome sequence1"/>
</dbReference>
<evidence type="ECO:0000256" key="6">
    <source>
        <dbReference type="ARBA" id="ARBA00048262"/>
    </source>
</evidence>
<dbReference type="InterPro" id="IPR020843">
    <property type="entry name" value="ER"/>
</dbReference>
<sequence length="352" mass="37673">MTTQVRAVGAKSEKAPLETIEITRRDVLPEDVRIAIDYSGICHSDIHTVRGDWGDMPYPVVPGHEIIGRVVEVGDKVTKYSVGDLVGVGVIVKSCGECDNCKAGDEHFCQGPTGPLLTYAEADPYMPGSSTHGGYSREIVTTEKFVYRIPENLDKAAAAPLLCAGITVYSPLKHWGAGPGKTVGVAGVGGLGHMAVKFAHALGAHTVALTTSPEKVELCKSLGADEVLITSDSEAMKASAEKFDLIISTLPGDHDMNPYLDLLGQDGSYVVVGAVGNMTHSFSLPKLMKRHRSIAGSQIGSTRETQEMLDFCGEHNIVADIELINADYINEAYDRVVAGDVQFRFVIDAQTI</sequence>
<comment type="similarity">
    <text evidence="7">Belongs to the zinc-containing alcohol dehydrogenase family.</text>
</comment>
<evidence type="ECO:0000256" key="5">
    <source>
        <dbReference type="ARBA" id="ARBA00024074"/>
    </source>
</evidence>
<organism evidence="9 10">
    <name type="scientific">Aurantimicrobium minutum</name>
    <dbReference type="NCBI Taxonomy" id="708131"/>
    <lineage>
        <taxon>Bacteria</taxon>
        <taxon>Bacillati</taxon>
        <taxon>Actinomycetota</taxon>
        <taxon>Actinomycetes</taxon>
        <taxon>Micrococcales</taxon>
        <taxon>Microbacteriaceae</taxon>
        <taxon>Aurantimicrobium</taxon>
    </lineage>
</organism>
<dbReference type="PROSITE" id="PS00059">
    <property type="entry name" value="ADH_ZINC"/>
    <property type="match status" value="1"/>
</dbReference>
<dbReference type="OrthoDB" id="3567264at2"/>
<dbReference type="InterPro" id="IPR047109">
    <property type="entry name" value="CAD-like"/>
</dbReference>
<dbReference type="AlphaFoldDB" id="A0A173LUG5"/>
<dbReference type="KEGG" id="amin:AUMI_10120"/>
<dbReference type="InterPro" id="IPR011032">
    <property type="entry name" value="GroES-like_sf"/>
</dbReference>
<dbReference type="InterPro" id="IPR036291">
    <property type="entry name" value="NAD(P)-bd_dom_sf"/>
</dbReference>
<protein>
    <recommendedName>
        <fullName evidence="5">alcohol dehydrogenase (NADP(+))</fullName>
        <ecNumber evidence="5">1.1.1.2</ecNumber>
    </recommendedName>
</protein>
<keyword evidence="4" id="KW-0560">Oxidoreductase</keyword>
<evidence type="ECO:0000256" key="1">
    <source>
        <dbReference type="ARBA" id="ARBA00001947"/>
    </source>
</evidence>
<feature type="domain" description="Enoyl reductase (ER)" evidence="8">
    <location>
        <begin position="15"/>
        <end position="352"/>
    </location>
</feature>
<proteinExistence type="inferred from homology"/>
<evidence type="ECO:0000256" key="2">
    <source>
        <dbReference type="ARBA" id="ARBA00022723"/>
    </source>
</evidence>
<evidence type="ECO:0000256" key="3">
    <source>
        <dbReference type="ARBA" id="ARBA00022833"/>
    </source>
</evidence>
<dbReference type="Pfam" id="PF08240">
    <property type="entry name" value="ADH_N"/>
    <property type="match status" value="1"/>
</dbReference>
<dbReference type="GO" id="GO:0008270">
    <property type="term" value="F:zinc ion binding"/>
    <property type="evidence" value="ECO:0007669"/>
    <property type="project" value="InterPro"/>
</dbReference>
<comment type="cofactor">
    <cofactor evidence="1 7">
        <name>Zn(2+)</name>
        <dbReference type="ChEBI" id="CHEBI:29105"/>
    </cofactor>
</comment>
<dbReference type="SMART" id="SM00829">
    <property type="entry name" value="PKS_ER"/>
    <property type="match status" value="1"/>
</dbReference>
<accession>A0A173LUG5</accession>
<dbReference type="GO" id="GO:0008106">
    <property type="term" value="F:alcohol dehydrogenase (NADP+) activity"/>
    <property type="evidence" value="ECO:0007669"/>
    <property type="project" value="UniProtKB-EC"/>
</dbReference>
<gene>
    <name evidence="9" type="ORF">AUMI_10120</name>
</gene>
<reference evidence="9 10" key="1">
    <citation type="journal article" date="2016" name="Genome Announc.">
        <title>Complete Genome Sequence of Aurantimicrobium minutum Type Strain KNCT, a Planktonic Ultramicrobacterium Isolated from River Water.</title>
        <authorList>
            <person name="Nakai R."/>
            <person name="Fujisawa T."/>
            <person name="Nakamura Y."/>
            <person name="Nishide H."/>
            <person name="Uchiyama I."/>
            <person name="Baba T."/>
            <person name="Toyoda A."/>
            <person name="Fujiyama A."/>
            <person name="Naganuma T."/>
            <person name="Niki H."/>
        </authorList>
    </citation>
    <scope>NUCLEOTIDE SEQUENCE [LARGE SCALE GENOMIC DNA]</scope>
    <source>
        <strain evidence="9 10">KNC</strain>
    </source>
</reference>
<dbReference type="InterPro" id="IPR002328">
    <property type="entry name" value="ADH_Zn_CS"/>
</dbReference>
<dbReference type="Gene3D" id="3.90.180.10">
    <property type="entry name" value="Medium-chain alcohol dehydrogenases, catalytic domain"/>
    <property type="match status" value="1"/>
</dbReference>
<evidence type="ECO:0000256" key="7">
    <source>
        <dbReference type="RuleBase" id="RU361277"/>
    </source>
</evidence>
<dbReference type="InterPro" id="IPR013154">
    <property type="entry name" value="ADH-like_N"/>
</dbReference>
<dbReference type="GeneID" id="80451195"/>
<dbReference type="CDD" id="cd05283">
    <property type="entry name" value="CAD1"/>
    <property type="match status" value="1"/>
</dbReference>
<dbReference type="RefSeq" id="WP_096379985.1">
    <property type="nucleotide sequence ID" value="NZ_AP017457.1"/>
</dbReference>
<comment type="catalytic activity">
    <reaction evidence="6">
        <text>a primary alcohol + NADP(+) = an aldehyde + NADPH + H(+)</text>
        <dbReference type="Rhea" id="RHEA:15937"/>
        <dbReference type="ChEBI" id="CHEBI:15378"/>
        <dbReference type="ChEBI" id="CHEBI:15734"/>
        <dbReference type="ChEBI" id="CHEBI:17478"/>
        <dbReference type="ChEBI" id="CHEBI:57783"/>
        <dbReference type="ChEBI" id="CHEBI:58349"/>
        <dbReference type="EC" id="1.1.1.2"/>
    </reaction>
</comment>
<dbReference type="Pfam" id="PF00107">
    <property type="entry name" value="ADH_zinc_N"/>
    <property type="match status" value="1"/>
</dbReference>
<dbReference type="SUPFAM" id="SSF51735">
    <property type="entry name" value="NAD(P)-binding Rossmann-fold domains"/>
    <property type="match status" value="1"/>
</dbReference>
<dbReference type="SUPFAM" id="SSF50129">
    <property type="entry name" value="GroES-like"/>
    <property type="match status" value="1"/>
</dbReference>
<evidence type="ECO:0000313" key="9">
    <source>
        <dbReference type="EMBL" id="BAU98555.1"/>
    </source>
</evidence>
<evidence type="ECO:0000313" key="10">
    <source>
        <dbReference type="Proteomes" id="UP000243847"/>
    </source>
</evidence>
<name>A0A173LUG5_9MICO</name>
<keyword evidence="3 7" id="KW-0862">Zinc</keyword>
<evidence type="ECO:0000259" key="8">
    <source>
        <dbReference type="SMART" id="SM00829"/>
    </source>
</evidence>
<dbReference type="Gene3D" id="3.40.50.720">
    <property type="entry name" value="NAD(P)-binding Rossmann-like Domain"/>
    <property type="match status" value="1"/>
</dbReference>
<dbReference type="EMBL" id="AP017457">
    <property type="protein sequence ID" value="BAU98555.1"/>
    <property type="molecule type" value="Genomic_DNA"/>
</dbReference>
<evidence type="ECO:0000256" key="4">
    <source>
        <dbReference type="ARBA" id="ARBA00023002"/>
    </source>
</evidence>
<dbReference type="EC" id="1.1.1.2" evidence="5"/>
<keyword evidence="2 7" id="KW-0479">Metal-binding</keyword>